<dbReference type="EMBL" id="JAJJMB010008884">
    <property type="protein sequence ID" value="KAI3919433.1"/>
    <property type="molecule type" value="Genomic_DNA"/>
</dbReference>
<gene>
    <name evidence="2" type="ORF">MKW98_030144</name>
</gene>
<comment type="similarity">
    <text evidence="1">Belongs to the plant acyltransferase family.</text>
</comment>
<dbReference type="InterPro" id="IPR050317">
    <property type="entry name" value="Plant_Fungal_Acyltransferase"/>
</dbReference>
<evidence type="ECO:0000256" key="1">
    <source>
        <dbReference type="ARBA" id="ARBA00009861"/>
    </source>
</evidence>
<proteinExistence type="inferred from homology"/>
<dbReference type="PANTHER" id="PTHR31642">
    <property type="entry name" value="TRICHOTHECENE 3-O-ACETYLTRANSFERASE"/>
    <property type="match status" value="1"/>
</dbReference>
<reference evidence="2" key="1">
    <citation type="submission" date="2022-04" db="EMBL/GenBank/DDBJ databases">
        <title>A functionally conserved STORR gene fusion in Papaver species that diverged 16.8 million years ago.</title>
        <authorList>
            <person name="Catania T."/>
        </authorList>
    </citation>
    <scope>NUCLEOTIDE SEQUENCE</scope>
    <source>
        <strain evidence="2">S-188037</strain>
    </source>
</reference>
<dbReference type="AlphaFoldDB" id="A0AAD4XI42"/>
<protein>
    <submittedName>
        <fullName evidence="2">Uncharacterized protein</fullName>
    </submittedName>
</protein>
<sequence>MNGTQRPYTTFEILVAHIWRTMTRVRGLEEHQTTEMKISVDGRRRLRPRVPDEYFGNLVVWAFPQTRVKDLLDESLSYAAETIHESVVKVNDDYFKSFIDYAITQNMQDEIFKWMRRTTV</sequence>
<dbReference type="PANTHER" id="PTHR31642:SF13">
    <property type="entry name" value="AGMATINE HYDROXYCINNAMOYLTRANSFERASE 1"/>
    <property type="match status" value="1"/>
</dbReference>
<dbReference type="Pfam" id="PF02458">
    <property type="entry name" value="Transferase"/>
    <property type="match status" value="1"/>
</dbReference>
<evidence type="ECO:0000313" key="3">
    <source>
        <dbReference type="Proteomes" id="UP001202328"/>
    </source>
</evidence>
<accession>A0AAD4XI42</accession>
<dbReference type="Proteomes" id="UP001202328">
    <property type="component" value="Unassembled WGS sequence"/>
</dbReference>
<dbReference type="InterPro" id="IPR023213">
    <property type="entry name" value="CAT-like_dom_sf"/>
</dbReference>
<comment type="caution">
    <text evidence="2">The sequence shown here is derived from an EMBL/GenBank/DDBJ whole genome shotgun (WGS) entry which is preliminary data.</text>
</comment>
<evidence type="ECO:0000313" key="2">
    <source>
        <dbReference type="EMBL" id="KAI3919433.1"/>
    </source>
</evidence>
<organism evidence="2 3">
    <name type="scientific">Papaver atlanticum</name>
    <dbReference type="NCBI Taxonomy" id="357466"/>
    <lineage>
        <taxon>Eukaryota</taxon>
        <taxon>Viridiplantae</taxon>
        <taxon>Streptophyta</taxon>
        <taxon>Embryophyta</taxon>
        <taxon>Tracheophyta</taxon>
        <taxon>Spermatophyta</taxon>
        <taxon>Magnoliopsida</taxon>
        <taxon>Ranunculales</taxon>
        <taxon>Papaveraceae</taxon>
        <taxon>Papaveroideae</taxon>
        <taxon>Papaver</taxon>
    </lineage>
</organism>
<keyword evidence="3" id="KW-1185">Reference proteome</keyword>
<dbReference type="GO" id="GO:0016747">
    <property type="term" value="F:acyltransferase activity, transferring groups other than amino-acyl groups"/>
    <property type="evidence" value="ECO:0007669"/>
    <property type="project" value="TreeGrafter"/>
</dbReference>
<name>A0AAD4XI42_9MAGN</name>
<dbReference type="Gene3D" id="3.30.559.10">
    <property type="entry name" value="Chloramphenicol acetyltransferase-like domain"/>
    <property type="match status" value="1"/>
</dbReference>